<keyword evidence="5" id="KW-1185">Reference proteome</keyword>
<evidence type="ECO:0000313" key="5">
    <source>
        <dbReference type="Proteomes" id="UP000594454"/>
    </source>
</evidence>
<organism evidence="4 5">
    <name type="scientific">Hermetia illucens</name>
    <name type="common">Black soldier fly</name>
    <dbReference type="NCBI Taxonomy" id="343691"/>
    <lineage>
        <taxon>Eukaryota</taxon>
        <taxon>Metazoa</taxon>
        <taxon>Ecdysozoa</taxon>
        <taxon>Arthropoda</taxon>
        <taxon>Hexapoda</taxon>
        <taxon>Insecta</taxon>
        <taxon>Pterygota</taxon>
        <taxon>Neoptera</taxon>
        <taxon>Endopterygota</taxon>
        <taxon>Diptera</taxon>
        <taxon>Brachycera</taxon>
        <taxon>Stratiomyomorpha</taxon>
        <taxon>Stratiomyidae</taxon>
        <taxon>Hermetiinae</taxon>
        <taxon>Hermetia</taxon>
    </lineage>
</organism>
<dbReference type="EMBL" id="LR899011">
    <property type="protein sequence ID" value="CAD7085253.1"/>
    <property type="molecule type" value="Genomic_DNA"/>
</dbReference>
<protein>
    <recommendedName>
        <fullName evidence="2">Protein BCCIP homolog</fullName>
    </recommendedName>
</protein>
<sequence>MSGRKPRKNARMEEEDGSSESEFDSDAMEEEETSNKNEEIQVDFEGRNPAGSDFHGIRQLLQQLFLKAHINLSQLTDMIIAQSNIGSVIIQSEPDDQDEDDDDDEDEMMEDNTVFGITTVINISHKKEVECIKQLRSHILDKATSGGDSKSLQILKEVLENTENCVGILLNERFVNIPAQISVPLFETLYKEIKEASEKKTKYKFSHILSIIKFHRLEAEGKKPSEDFYSNQEEEIICKDAIVSFEYSVKSEADTGVSGDWVEDDSGLTPYRKIILLDANKFVSLSETVKNFLSE</sequence>
<reference evidence="4 5" key="1">
    <citation type="submission" date="2020-11" db="EMBL/GenBank/DDBJ databases">
        <authorList>
            <person name="Wallbank WR R."/>
            <person name="Pardo Diaz C."/>
            <person name="Kozak K."/>
            <person name="Martin S."/>
            <person name="Jiggins C."/>
            <person name="Moest M."/>
            <person name="Warren A I."/>
            <person name="Generalovic N T."/>
            <person name="Byers J.R.P. K."/>
            <person name="Montejo-Kovacevich G."/>
            <person name="Yen C E."/>
        </authorList>
    </citation>
    <scope>NUCLEOTIDE SEQUENCE [LARGE SCALE GENOMIC DNA]</scope>
</reference>
<accession>A0A7R8USH2</accession>
<comment type="similarity">
    <text evidence="1 2">Belongs to the BCP1 family.</text>
</comment>
<feature type="compositionally biased region" description="Acidic residues" evidence="3">
    <location>
        <begin position="13"/>
        <end position="32"/>
    </location>
</feature>
<dbReference type="InterPro" id="IPR025602">
    <property type="entry name" value="BCP1_family"/>
</dbReference>
<dbReference type="Pfam" id="PF13862">
    <property type="entry name" value="BCCIP"/>
    <property type="match status" value="1"/>
</dbReference>
<dbReference type="GO" id="GO:0005634">
    <property type="term" value="C:nucleus"/>
    <property type="evidence" value="ECO:0007669"/>
    <property type="project" value="TreeGrafter"/>
</dbReference>
<gene>
    <name evidence="4" type="ORF">HERILL_LOCUS8104</name>
</gene>
<name>A0A7R8USH2_HERIL</name>
<feature type="region of interest" description="Disordered" evidence="3">
    <location>
        <begin position="1"/>
        <end position="49"/>
    </location>
</feature>
<evidence type="ECO:0000313" key="4">
    <source>
        <dbReference type="EMBL" id="CAD7085253.1"/>
    </source>
</evidence>
<dbReference type="PANTHER" id="PTHR13261">
    <property type="entry name" value="BRCA2 AND CDKN1A INTERACTING PROTEIN"/>
    <property type="match status" value="1"/>
</dbReference>
<dbReference type="PANTHER" id="PTHR13261:SF0">
    <property type="entry name" value="BRCA2 AND CDKN1A-INTERACTING PROTEIN"/>
    <property type="match status" value="1"/>
</dbReference>
<dbReference type="PIRSF" id="PIRSF028983">
    <property type="entry name" value="BCP1"/>
    <property type="match status" value="1"/>
</dbReference>
<evidence type="ECO:0000256" key="3">
    <source>
        <dbReference type="SAM" id="MobiDB-lite"/>
    </source>
</evidence>
<proteinExistence type="inferred from homology"/>
<dbReference type="AlphaFoldDB" id="A0A7R8USH2"/>
<evidence type="ECO:0000256" key="2">
    <source>
        <dbReference type="PIRNR" id="PIRNR028983"/>
    </source>
</evidence>
<evidence type="ECO:0000256" key="1">
    <source>
        <dbReference type="ARBA" id="ARBA00006781"/>
    </source>
</evidence>
<dbReference type="InParanoid" id="A0A7R8USH2"/>
<dbReference type="Proteomes" id="UP000594454">
    <property type="component" value="Chromosome 3"/>
</dbReference>
<dbReference type="OMA" id="VKFYRKE"/>
<dbReference type="OrthoDB" id="27543at2759"/>
<dbReference type="FunCoup" id="A0A7R8USH2">
    <property type="interactions" value="1962"/>
</dbReference>